<evidence type="ECO:0000313" key="2">
    <source>
        <dbReference type="EMBL" id="SMA46974.1"/>
    </source>
</evidence>
<reference evidence="2 3" key="1">
    <citation type="submission" date="2017-03" db="EMBL/GenBank/DDBJ databases">
        <authorList>
            <person name="Afonso C.L."/>
            <person name="Miller P.J."/>
            <person name="Scott M.A."/>
            <person name="Spackman E."/>
            <person name="Goraichik I."/>
            <person name="Dimitrov K.M."/>
            <person name="Suarez D.L."/>
            <person name="Swayne D.E."/>
        </authorList>
    </citation>
    <scope>NUCLEOTIDE SEQUENCE [LARGE SCALE GENOMIC DNA]</scope>
    <source>
        <strain evidence="2">SB41UT1</strain>
    </source>
</reference>
<evidence type="ECO:0000256" key="1">
    <source>
        <dbReference type="SAM" id="MobiDB-lite"/>
    </source>
</evidence>
<proteinExistence type="predicted"/>
<dbReference type="Proteomes" id="UP000196573">
    <property type="component" value="Unassembled WGS sequence"/>
</dbReference>
<feature type="region of interest" description="Disordered" evidence="1">
    <location>
        <begin position="192"/>
        <end position="211"/>
    </location>
</feature>
<dbReference type="EMBL" id="FWPT01000005">
    <property type="protein sequence ID" value="SMA46974.1"/>
    <property type="molecule type" value="Genomic_DNA"/>
</dbReference>
<feature type="region of interest" description="Disordered" evidence="1">
    <location>
        <begin position="22"/>
        <end position="45"/>
    </location>
</feature>
<organism evidence="2 3">
    <name type="scientific">Parendozoicomonas haliclonae</name>
    <dbReference type="NCBI Taxonomy" id="1960125"/>
    <lineage>
        <taxon>Bacteria</taxon>
        <taxon>Pseudomonadati</taxon>
        <taxon>Pseudomonadota</taxon>
        <taxon>Gammaproteobacteria</taxon>
        <taxon>Oceanospirillales</taxon>
        <taxon>Endozoicomonadaceae</taxon>
        <taxon>Parendozoicomonas</taxon>
    </lineage>
</organism>
<dbReference type="AlphaFoldDB" id="A0A1X7AJL6"/>
<dbReference type="Gene3D" id="3.30.40.10">
    <property type="entry name" value="Zinc/RING finger domain, C3HC4 (zinc finger)"/>
    <property type="match status" value="1"/>
</dbReference>
<evidence type="ECO:0000313" key="3">
    <source>
        <dbReference type="Proteomes" id="UP000196573"/>
    </source>
</evidence>
<dbReference type="CDD" id="cd16449">
    <property type="entry name" value="RING-HC"/>
    <property type="match status" value="1"/>
</dbReference>
<gene>
    <name evidence="2" type="ORF">EHSB41UT_02266</name>
</gene>
<dbReference type="RefSeq" id="WP_087109920.1">
    <property type="nucleotide sequence ID" value="NZ_CBCSCN010000003.1"/>
</dbReference>
<sequence length="651" mass="72497">MDKQLSSEGPLSLAALQSALEQVKTGRPATSPSGSLVRPASAEKQLLEEPSLPTPDNTMIEKRRCGLCRGLMHICYQISCGHTFDKACAETLIEARSQCPVPGCDDDGPIGYCFKDTALMKEYAKFNWSQLMPADSPEPQPKSSGVKSKPESETQKTEQGAAIAEPSSDPGRHKAAYGVGQNVTVYEQHPQYESQSVESGEHDRSPTIVENPKIQPQDIPVRIRPVPLAPCDMPGGPHMMRQEATGPGIGGRSLLSEHIYGLETILGIQATSPDDFPPDSLPMQQSRGAQEFWLYIQQHQEPLFGRMYNLGFDDQIQPWIDTLTAALERLPGEHSLIISCTMEDGRVNMPVQFYRTRGKDNEPGTLKLLFTVNNSQIDNHLVCYQGRGPRELALYLLNSLLLTSTQEVALLEFDCEHPAIDQPEHIPHYRLPDFCIDTFPLPMNKSLSLSSLHENYASSLGLKIHRNDLPKITARIVAKRQMDCKDDKALRAEFFANNVKSVGIFDGQINTQEFLPTSGAPIHEDSLVSMIQTGHNQILDGLFKKFSEAPRTIARIVVRVGSSSEYETFYLIASEPKNTSGHAVTNYYFVPYTHPEMMILSTQSQEKIRSYLYYLFRGYITEDITIALYRSDNNQQTDAKPKTEATSKAGL</sequence>
<feature type="region of interest" description="Disordered" evidence="1">
    <location>
        <begin position="131"/>
        <end position="175"/>
    </location>
</feature>
<keyword evidence="3" id="KW-1185">Reference proteome</keyword>
<dbReference type="InterPro" id="IPR013083">
    <property type="entry name" value="Znf_RING/FYVE/PHD"/>
</dbReference>
<dbReference type="SUPFAM" id="SSF57850">
    <property type="entry name" value="RING/U-box"/>
    <property type="match status" value="1"/>
</dbReference>
<name>A0A1X7AJL6_9GAMM</name>
<accession>A0A1X7AJL6</accession>
<protein>
    <submittedName>
        <fullName evidence="2">Uncharacterized protein</fullName>
    </submittedName>
</protein>